<dbReference type="PROSITE" id="PS50194">
    <property type="entry name" value="FILAMIN_REPEAT"/>
    <property type="match status" value="1"/>
</dbReference>
<keyword evidence="2" id="KW-0479">Metal-binding</keyword>
<dbReference type="InterPro" id="IPR047153">
    <property type="entry name" value="TRIM45/56/19-like"/>
</dbReference>
<evidence type="ECO:0000256" key="2">
    <source>
        <dbReference type="ARBA" id="ARBA00022723"/>
    </source>
</evidence>
<dbReference type="InterPro" id="IPR001258">
    <property type="entry name" value="NHL_repeat"/>
</dbReference>
<dbReference type="Pfam" id="PF00630">
    <property type="entry name" value="Filamin"/>
    <property type="match status" value="1"/>
</dbReference>
<accession>A0AA88L1V3</accession>
<dbReference type="InterPro" id="IPR001841">
    <property type="entry name" value="Znf_RING"/>
</dbReference>
<evidence type="ECO:0000256" key="8">
    <source>
        <dbReference type="PROSITE-ProRule" id="PRU00504"/>
    </source>
</evidence>
<comment type="similarity">
    <text evidence="1">Belongs to the TRIM/RBCC family.</text>
</comment>
<keyword evidence="5" id="KW-0862">Zinc</keyword>
<dbReference type="CDD" id="cd16579">
    <property type="entry name" value="RING-HC_PML_C-V"/>
    <property type="match status" value="1"/>
</dbReference>
<dbReference type="SMART" id="SM00184">
    <property type="entry name" value="RING"/>
    <property type="match status" value="1"/>
</dbReference>
<dbReference type="Proteomes" id="UP001187531">
    <property type="component" value="Unassembled WGS sequence"/>
</dbReference>
<dbReference type="Pfam" id="PF00643">
    <property type="entry name" value="zf-B_box"/>
    <property type="match status" value="1"/>
</dbReference>
<dbReference type="InterPro" id="IPR000315">
    <property type="entry name" value="Znf_B-box"/>
</dbReference>
<dbReference type="PANTHER" id="PTHR25462:SF285">
    <property type="entry name" value="RING-TYPE DOMAIN-CONTAINING PROTEIN"/>
    <property type="match status" value="1"/>
</dbReference>
<dbReference type="GO" id="GO:0008270">
    <property type="term" value="F:zinc ion binding"/>
    <property type="evidence" value="ECO:0007669"/>
    <property type="project" value="UniProtKB-KW"/>
</dbReference>
<dbReference type="GO" id="GO:0061630">
    <property type="term" value="F:ubiquitin protein ligase activity"/>
    <property type="evidence" value="ECO:0007669"/>
    <property type="project" value="TreeGrafter"/>
</dbReference>
<dbReference type="InterPro" id="IPR011042">
    <property type="entry name" value="6-blade_b-propeller_TolB-like"/>
</dbReference>
<dbReference type="Gene3D" id="3.30.160.60">
    <property type="entry name" value="Classic Zinc Finger"/>
    <property type="match status" value="1"/>
</dbReference>
<dbReference type="Gene3D" id="2.60.40.10">
    <property type="entry name" value="Immunoglobulins"/>
    <property type="match status" value="1"/>
</dbReference>
<dbReference type="PROSITE" id="PS00518">
    <property type="entry name" value="ZF_RING_1"/>
    <property type="match status" value="1"/>
</dbReference>
<feature type="repeat" description="Filamin" evidence="7">
    <location>
        <begin position="414"/>
        <end position="475"/>
    </location>
</feature>
<feature type="domain" description="B box-type" evidence="11">
    <location>
        <begin position="177"/>
        <end position="215"/>
    </location>
</feature>
<feature type="repeat" description="NHL" evidence="8">
    <location>
        <begin position="570"/>
        <end position="611"/>
    </location>
</feature>
<feature type="non-terminal residue" evidence="12">
    <location>
        <position position="1"/>
    </location>
</feature>
<evidence type="ECO:0000256" key="6">
    <source>
        <dbReference type="PROSITE-ProRule" id="PRU00024"/>
    </source>
</evidence>
<dbReference type="SUPFAM" id="SSF57850">
    <property type="entry name" value="RING/U-box"/>
    <property type="match status" value="1"/>
</dbReference>
<dbReference type="PROSITE" id="PS51125">
    <property type="entry name" value="NHL"/>
    <property type="match status" value="2"/>
</dbReference>
<reference evidence="12" key="1">
    <citation type="submission" date="2023-07" db="EMBL/GenBank/DDBJ databases">
        <title>Chromosome-level genome assembly of Artemia franciscana.</title>
        <authorList>
            <person name="Jo E."/>
        </authorList>
    </citation>
    <scope>NUCLEOTIDE SEQUENCE</scope>
    <source>
        <tissue evidence="12">Whole body</tissue>
    </source>
</reference>
<keyword evidence="13" id="KW-1185">Reference proteome</keyword>
<evidence type="ECO:0000256" key="5">
    <source>
        <dbReference type="ARBA" id="ARBA00022833"/>
    </source>
</evidence>
<dbReference type="SMART" id="SM00336">
    <property type="entry name" value="BBOX"/>
    <property type="match status" value="1"/>
</dbReference>
<comment type="caution">
    <text evidence="12">The sequence shown here is derived from an EMBL/GenBank/DDBJ whole genome shotgun (WGS) entry which is preliminary data.</text>
</comment>
<protein>
    <recommendedName>
        <fullName evidence="14">Tripartite motif-containing protein 2</fullName>
    </recommendedName>
</protein>
<feature type="domain" description="RING-type" evidence="10">
    <location>
        <begin position="89"/>
        <end position="140"/>
    </location>
</feature>
<dbReference type="InterPro" id="IPR001298">
    <property type="entry name" value="Filamin/ABP280_rpt"/>
</dbReference>
<keyword evidence="3" id="KW-0677">Repeat</keyword>
<dbReference type="Gene3D" id="3.30.40.10">
    <property type="entry name" value="Zinc/RING finger domain, C3HC4 (zinc finger)"/>
    <property type="match status" value="1"/>
</dbReference>
<dbReference type="InterPro" id="IPR013783">
    <property type="entry name" value="Ig-like_fold"/>
</dbReference>
<dbReference type="SUPFAM" id="SSF57845">
    <property type="entry name" value="B-box zinc-binding domain"/>
    <property type="match status" value="1"/>
</dbReference>
<name>A0AA88L1V3_ARTSF</name>
<dbReference type="InterPro" id="IPR017868">
    <property type="entry name" value="Filamin/ABP280_repeat-like"/>
</dbReference>
<evidence type="ECO:0000313" key="12">
    <source>
        <dbReference type="EMBL" id="KAK2710234.1"/>
    </source>
</evidence>
<evidence type="ECO:0000256" key="7">
    <source>
        <dbReference type="PROSITE-ProRule" id="PRU00087"/>
    </source>
</evidence>
<proteinExistence type="inferred from homology"/>
<dbReference type="AlphaFoldDB" id="A0AA88L1V3"/>
<gene>
    <name evidence="12" type="ORF">QYM36_013775</name>
</gene>
<dbReference type="PROSITE" id="PS50119">
    <property type="entry name" value="ZF_BBOX"/>
    <property type="match status" value="1"/>
</dbReference>
<dbReference type="SUPFAM" id="SSF81296">
    <property type="entry name" value="E set domains"/>
    <property type="match status" value="1"/>
</dbReference>
<dbReference type="InterPro" id="IPR017907">
    <property type="entry name" value="Znf_RING_CS"/>
</dbReference>
<feature type="repeat" description="NHL" evidence="8">
    <location>
        <begin position="482"/>
        <end position="525"/>
    </location>
</feature>
<dbReference type="PANTHER" id="PTHR25462">
    <property type="entry name" value="BONUS, ISOFORM C-RELATED"/>
    <property type="match status" value="1"/>
</dbReference>
<keyword evidence="4 6" id="KW-0863">Zinc-finger</keyword>
<dbReference type="InterPro" id="IPR013083">
    <property type="entry name" value="Znf_RING/FYVE/PHD"/>
</dbReference>
<dbReference type="PROSITE" id="PS50089">
    <property type="entry name" value="ZF_RING_2"/>
    <property type="match status" value="1"/>
</dbReference>
<evidence type="ECO:0000259" key="10">
    <source>
        <dbReference type="PROSITE" id="PS50089"/>
    </source>
</evidence>
<feature type="coiled-coil region" evidence="9">
    <location>
        <begin position="248"/>
        <end position="312"/>
    </location>
</feature>
<evidence type="ECO:0008006" key="14">
    <source>
        <dbReference type="Google" id="ProtNLM"/>
    </source>
</evidence>
<dbReference type="InterPro" id="IPR014756">
    <property type="entry name" value="Ig_E-set"/>
</dbReference>
<evidence type="ECO:0000256" key="4">
    <source>
        <dbReference type="ARBA" id="ARBA00022771"/>
    </source>
</evidence>
<dbReference type="Pfam" id="PF01436">
    <property type="entry name" value="NHL"/>
    <property type="match status" value="1"/>
</dbReference>
<dbReference type="EMBL" id="JAVRJZ010000017">
    <property type="protein sequence ID" value="KAK2710234.1"/>
    <property type="molecule type" value="Genomic_DNA"/>
</dbReference>
<dbReference type="GO" id="GO:0005654">
    <property type="term" value="C:nucleoplasm"/>
    <property type="evidence" value="ECO:0007669"/>
    <property type="project" value="TreeGrafter"/>
</dbReference>
<evidence type="ECO:0000313" key="13">
    <source>
        <dbReference type="Proteomes" id="UP001187531"/>
    </source>
</evidence>
<sequence>KNTVRHSSIFPTKTFCKQKHPETKHRKSNGKIELAISQGKECIIVLTNMDNNRLTIQSFIDGKVVSMSSTLVETISINYEDFSESFLTCSTCLCTYDGCEHTPKLLPCSHTVCLQCLTRILASATRNDEIPSSFRCPICRESINVPRGGVSALPPSFIVNQLLDLMATQRREVIPKCGLHSSQELLFCETCDTVFCVRCTEGLHGGGSDHTVIPFAVAIKRMSEILLYRANECIGKLQDADTVVSQEIRNLEQSREDVAESIERIFNEIYILIDRKKEEVLTSLNRIKDEKKEVLENQLSQIHAERSKVERDCEGLQYQMEVRNITMKINDLKSRIDGISALLEPKENSFLSYEEDDLSSTLNEVNNTLDGIVKIRTSKTHPSACIVEMDDCHLHVEVSASLVTCDINGKQCCAGGDPVSAHVQHESGSVVKCNVIDNNNGTYEIRFRPKICGEHALSVRIFGRHVKNSPMSFICDGKIPLKSVYGSKGTNMHQLSQPVDVVADNNGFVYVLDTGNDRIHKLNYDLKREEIITNDCLIGRSSTGICINESDNLLVVNWRSKFVTELTSVGEKLSSFTCTAFEEPVAVACSSRGQILIADTGRGSVFVFDNGKLVKKIGGNGQFNLLAGVTCGPNREVICADSRLQVFSQNGDFLREIYTEGKGKGRYGGIALDPHGHLLATRIERSRSFVQVFEFKTGVLLFQIECEEAKFRRPAGIAYVPDGCLVAVDLGNECLKRFRYF</sequence>
<evidence type="ECO:0000256" key="1">
    <source>
        <dbReference type="ARBA" id="ARBA00008518"/>
    </source>
</evidence>
<organism evidence="12 13">
    <name type="scientific">Artemia franciscana</name>
    <name type="common">Brine shrimp</name>
    <name type="synonym">Artemia sanfranciscana</name>
    <dbReference type="NCBI Taxonomy" id="6661"/>
    <lineage>
        <taxon>Eukaryota</taxon>
        <taxon>Metazoa</taxon>
        <taxon>Ecdysozoa</taxon>
        <taxon>Arthropoda</taxon>
        <taxon>Crustacea</taxon>
        <taxon>Branchiopoda</taxon>
        <taxon>Anostraca</taxon>
        <taxon>Artemiidae</taxon>
        <taxon>Artemia</taxon>
    </lineage>
</organism>
<dbReference type="Gene3D" id="2.120.10.30">
    <property type="entry name" value="TolB, C-terminal domain"/>
    <property type="match status" value="1"/>
</dbReference>
<dbReference type="SMART" id="SM00557">
    <property type="entry name" value="IG_FLMN"/>
    <property type="match status" value="1"/>
</dbReference>
<keyword evidence="9" id="KW-0175">Coiled coil</keyword>
<dbReference type="SUPFAM" id="SSF101898">
    <property type="entry name" value="NHL repeat"/>
    <property type="match status" value="1"/>
</dbReference>
<evidence type="ECO:0000256" key="9">
    <source>
        <dbReference type="SAM" id="Coils"/>
    </source>
</evidence>
<evidence type="ECO:0000259" key="11">
    <source>
        <dbReference type="PROSITE" id="PS50119"/>
    </source>
</evidence>
<evidence type="ECO:0000256" key="3">
    <source>
        <dbReference type="ARBA" id="ARBA00022737"/>
    </source>
</evidence>